<accession>A0ABZ2XL39</accession>
<evidence type="ECO:0000313" key="1">
    <source>
        <dbReference type="EMBL" id="WZJ23344.1"/>
    </source>
</evidence>
<proteinExistence type="predicted"/>
<geneLocation type="plasmid" evidence="1 2">
    <name>unnamed1</name>
</geneLocation>
<keyword evidence="2" id="KW-1185">Reference proteome</keyword>
<gene>
    <name evidence="1" type="ORF">AADV58_18215</name>
</gene>
<evidence type="ECO:0000313" key="2">
    <source>
        <dbReference type="Proteomes" id="UP001479520"/>
    </source>
</evidence>
<name>A0ABZ2XL39_9RHOO</name>
<protein>
    <submittedName>
        <fullName evidence="1">Uncharacterized protein</fullName>
    </submittedName>
</protein>
<keyword evidence="1" id="KW-0614">Plasmid</keyword>
<dbReference type="Proteomes" id="UP001479520">
    <property type="component" value="Plasmid unnamed1"/>
</dbReference>
<dbReference type="EMBL" id="CP151407">
    <property type="protein sequence ID" value="WZJ23344.1"/>
    <property type="molecule type" value="Genomic_DNA"/>
</dbReference>
<sequence>MSFDLEAYKIQCSAIANAFKDLTNANSTDAQYEEVLASNAMVPPQAVAKIEKEVIVKGSKFRPIDAYQF</sequence>
<reference evidence="1 2" key="1">
    <citation type="submission" date="2024-04" db="EMBL/GenBank/DDBJ databases">
        <title>Dissimilatory iodate-reducing microorganisms contribute to the enrichment of iodine in groundwater.</title>
        <authorList>
            <person name="Jiang Z."/>
        </authorList>
    </citation>
    <scope>NUCLEOTIDE SEQUENCE [LARGE SCALE GENOMIC DNA]</scope>
    <source>
        <strain evidence="1 2">NCP973</strain>
        <plasmid evidence="1 2">unnamed1</plasmid>
    </source>
</reference>
<dbReference type="RefSeq" id="WP_341744683.1">
    <property type="nucleotide sequence ID" value="NZ_CP151407.1"/>
</dbReference>
<organism evidence="1 2">
    <name type="scientific">Azonexus hydrophilus</name>
    <dbReference type="NCBI Taxonomy" id="418702"/>
    <lineage>
        <taxon>Bacteria</taxon>
        <taxon>Pseudomonadati</taxon>
        <taxon>Pseudomonadota</taxon>
        <taxon>Betaproteobacteria</taxon>
        <taxon>Rhodocyclales</taxon>
        <taxon>Azonexaceae</taxon>
        <taxon>Azonexus</taxon>
    </lineage>
</organism>